<feature type="compositionally biased region" description="Basic and acidic residues" evidence="1">
    <location>
        <begin position="138"/>
        <end position="147"/>
    </location>
</feature>
<keyword evidence="3" id="KW-1185">Reference proteome</keyword>
<evidence type="ECO:0000313" key="3">
    <source>
        <dbReference type="Proteomes" id="UP000837857"/>
    </source>
</evidence>
<feature type="compositionally biased region" description="Polar residues" evidence="1">
    <location>
        <begin position="47"/>
        <end position="59"/>
    </location>
</feature>
<protein>
    <submittedName>
        <fullName evidence="2">Uncharacterized protein</fullName>
    </submittedName>
</protein>
<organism evidence="2 3">
    <name type="scientific">Iphiclides podalirius</name>
    <name type="common">scarce swallowtail</name>
    <dbReference type="NCBI Taxonomy" id="110791"/>
    <lineage>
        <taxon>Eukaryota</taxon>
        <taxon>Metazoa</taxon>
        <taxon>Ecdysozoa</taxon>
        <taxon>Arthropoda</taxon>
        <taxon>Hexapoda</taxon>
        <taxon>Insecta</taxon>
        <taxon>Pterygota</taxon>
        <taxon>Neoptera</taxon>
        <taxon>Endopterygota</taxon>
        <taxon>Lepidoptera</taxon>
        <taxon>Glossata</taxon>
        <taxon>Ditrysia</taxon>
        <taxon>Papilionoidea</taxon>
        <taxon>Papilionidae</taxon>
        <taxon>Papilioninae</taxon>
        <taxon>Iphiclides</taxon>
    </lineage>
</organism>
<accession>A0ABN8IFJ8</accession>
<feature type="region of interest" description="Disordered" evidence="1">
    <location>
        <begin position="188"/>
        <end position="208"/>
    </location>
</feature>
<feature type="region of interest" description="Disordered" evidence="1">
    <location>
        <begin position="12"/>
        <end position="101"/>
    </location>
</feature>
<feature type="region of interest" description="Disordered" evidence="1">
    <location>
        <begin position="117"/>
        <end position="155"/>
    </location>
</feature>
<evidence type="ECO:0000313" key="2">
    <source>
        <dbReference type="EMBL" id="CAH2053929.1"/>
    </source>
</evidence>
<gene>
    <name evidence="2" type="ORF">IPOD504_LOCUS8407</name>
</gene>
<feature type="compositionally biased region" description="Basic and acidic residues" evidence="1">
    <location>
        <begin position="120"/>
        <end position="130"/>
    </location>
</feature>
<feature type="compositionally biased region" description="Basic and acidic residues" evidence="1">
    <location>
        <begin position="15"/>
        <end position="26"/>
    </location>
</feature>
<name>A0ABN8IFJ8_9NEOP</name>
<proteinExistence type="predicted"/>
<feature type="non-terminal residue" evidence="2">
    <location>
        <position position="1"/>
    </location>
</feature>
<dbReference type="EMBL" id="OW152833">
    <property type="protein sequence ID" value="CAH2053929.1"/>
    <property type="molecule type" value="Genomic_DNA"/>
</dbReference>
<dbReference type="Proteomes" id="UP000837857">
    <property type="component" value="Chromosome 21"/>
</dbReference>
<evidence type="ECO:0000256" key="1">
    <source>
        <dbReference type="SAM" id="MobiDB-lite"/>
    </source>
</evidence>
<reference evidence="2" key="1">
    <citation type="submission" date="2022-03" db="EMBL/GenBank/DDBJ databases">
        <authorList>
            <person name="Martin H S."/>
        </authorList>
    </citation>
    <scope>NUCLEOTIDE SEQUENCE</scope>
</reference>
<sequence>MCVRLSLDLVRQRGRGGEVRSRDSSGRAHPRAATKPPLPHGHRARSRSQNTWNNMTTRAHGTARSARCKSPARAATCAPSGRPTDTGGCRPPKREGNLSRATPLCHTYGAYKTVEEDFTERDAARDKSECRSPPATTPREKEHRPLESADNIDDGSRVRLIARVHSWRDGPRASLASRPLPPVAARCRRPFEGPPHPSEPSVCLPFYS</sequence>